<feature type="compositionally biased region" description="Polar residues" evidence="1">
    <location>
        <begin position="142"/>
        <end position="153"/>
    </location>
</feature>
<name>A0A5B9WBC1_9BACT</name>
<dbReference type="KEGG" id="agv:OJF2_57670"/>
<dbReference type="EMBL" id="CP042997">
    <property type="protein sequence ID" value="QEH37180.1"/>
    <property type="molecule type" value="Genomic_DNA"/>
</dbReference>
<dbReference type="AlphaFoldDB" id="A0A5B9WBC1"/>
<sequence>MVGVPKHESESRGPGRLAGVRSRRRNLLRMAALLAPLIAVAGCSGNDGRVAVYPVKGKVTVGGEVPEGALVVLHPTGGAGATEHSPSGKVKQDGSFSLTTYEAEDGAPAGNYVATIQWNKLIKKGNDFVAGPNAVAKEYGSKDSSPWQVTVESKPNELPPREIK</sequence>
<proteinExistence type="predicted"/>
<evidence type="ECO:0000313" key="3">
    <source>
        <dbReference type="Proteomes" id="UP000324233"/>
    </source>
</evidence>
<dbReference type="Proteomes" id="UP000324233">
    <property type="component" value="Chromosome"/>
</dbReference>
<evidence type="ECO:0000256" key="1">
    <source>
        <dbReference type="SAM" id="MobiDB-lite"/>
    </source>
</evidence>
<evidence type="ECO:0000313" key="2">
    <source>
        <dbReference type="EMBL" id="QEH37180.1"/>
    </source>
</evidence>
<accession>A0A5B9WBC1</accession>
<feature type="region of interest" description="Disordered" evidence="1">
    <location>
        <begin position="138"/>
        <end position="164"/>
    </location>
</feature>
<evidence type="ECO:0008006" key="4">
    <source>
        <dbReference type="Google" id="ProtNLM"/>
    </source>
</evidence>
<keyword evidence="3" id="KW-1185">Reference proteome</keyword>
<organism evidence="2 3">
    <name type="scientific">Aquisphaera giovannonii</name>
    <dbReference type="NCBI Taxonomy" id="406548"/>
    <lineage>
        <taxon>Bacteria</taxon>
        <taxon>Pseudomonadati</taxon>
        <taxon>Planctomycetota</taxon>
        <taxon>Planctomycetia</taxon>
        <taxon>Isosphaerales</taxon>
        <taxon>Isosphaeraceae</taxon>
        <taxon>Aquisphaera</taxon>
    </lineage>
</organism>
<protein>
    <recommendedName>
        <fullName evidence="4">Nickel uptake substrate-specific transmembrane region</fullName>
    </recommendedName>
</protein>
<gene>
    <name evidence="2" type="ORF">OJF2_57670</name>
</gene>
<reference evidence="2 3" key="1">
    <citation type="submission" date="2019-08" db="EMBL/GenBank/DDBJ databases">
        <title>Deep-cultivation of Planctomycetes and their phenomic and genomic characterization uncovers novel biology.</title>
        <authorList>
            <person name="Wiegand S."/>
            <person name="Jogler M."/>
            <person name="Boedeker C."/>
            <person name="Pinto D."/>
            <person name="Vollmers J."/>
            <person name="Rivas-Marin E."/>
            <person name="Kohn T."/>
            <person name="Peeters S.H."/>
            <person name="Heuer A."/>
            <person name="Rast P."/>
            <person name="Oberbeckmann S."/>
            <person name="Bunk B."/>
            <person name="Jeske O."/>
            <person name="Meyerdierks A."/>
            <person name="Storesund J.E."/>
            <person name="Kallscheuer N."/>
            <person name="Luecker S."/>
            <person name="Lage O.M."/>
            <person name="Pohl T."/>
            <person name="Merkel B.J."/>
            <person name="Hornburger P."/>
            <person name="Mueller R.-W."/>
            <person name="Bruemmer F."/>
            <person name="Labrenz M."/>
            <person name="Spormann A.M."/>
            <person name="Op den Camp H."/>
            <person name="Overmann J."/>
            <person name="Amann R."/>
            <person name="Jetten M.S.M."/>
            <person name="Mascher T."/>
            <person name="Medema M.H."/>
            <person name="Devos D.P."/>
            <person name="Kaster A.-K."/>
            <person name="Ovreas L."/>
            <person name="Rohde M."/>
            <person name="Galperin M.Y."/>
            <person name="Jogler C."/>
        </authorList>
    </citation>
    <scope>NUCLEOTIDE SEQUENCE [LARGE SCALE GENOMIC DNA]</scope>
    <source>
        <strain evidence="2 3">OJF2</strain>
    </source>
</reference>